<dbReference type="PROSITE" id="PS50006">
    <property type="entry name" value="FHA_DOMAIN"/>
    <property type="match status" value="1"/>
</dbReference>
<dbReference type="InterPro" id="IPR000253">
    <property type="entry name" value="FHA_dom"/>
</dbReference>
<dbReference type="CDD" id="cd00060">
    <property type="entry name" value="FHA"/>
    <property type="match status" value="1"/>
</dbReference>
<comment type="caution">
    <text evidence="2">The sequence shown here is derived from an EMBL/GenBank/DDBJ whole genome shotgun (WGS) entry which is preliminary data.</text>
</comment>
<keyword evidence="3" id="KW-1185">Reference proteome</keyword>
<dbReference type="SMART" id="SM00240">
    <property type="entry name" value="FHA"/>
    <property type="match status" value="1"/>
</dbReference>
<accession>A0A1R2CVQ0</accession>
<feature type="domain" description="FHA" evidence="1">
    <location>
        <begin position="196"/>
        <end position="242"/>
    </location>
</feature>
<evidence type="ECO:0000313" key="2">
    <source>
        <dbReference type="EMBL" id="OMJ93082.1"/>
    </source>
</evidence>
<sequence length="274" mass="31239">MKFKWLCCFESDEKSNSNQQTPANKPTDLFARRLSAYLQKNSIESVIKIAESKGYFTESLTAPILSLTVLESSSLASNTNYKVYAYGLQGSKIHEGIVFFGKNTQGNDEEIIISSDSPLEEKFLSIFYDLLLKKYFIKDLCFGTFIKILSEKSIGSSLLISFVDRRMMLTIKEKVLIVFLIETEERFEFAPNQSPVVVGRCENCNVRIFGKNISREQCTVFYDQEWFIRDGKSSSSRNGTWFMPLERCEVTDGMIFNASKTIFSVSLEKGNTNN</sequence>
<gene>
    <name evidence="2" type="ORF">SteCoe_4026</name>
</gene>
<name>A0A1R2CVQ0_9CILI</name>
<dbReference type="InterPro" id="IPR008984">
    <property type="entry name" value="SMAD_FHA_dom_sf"/>
</dbReference>
<evidence type="ECO:0000259" key="1">
    <source>
        <dbReference type="PROSITE" id="PS50006"/>
    </source>
</evidence>
<protein>
    <recommendedName>
        <fullName evidence="1">FHA domain-containing protein</fullName>
    </recommendedName>
</protein>
<evidence type="ECO:0000313" key="3">
    <source>
        <dbReference type="Proteomes" id="UP000187209"/>
    </source>
</evidence>
<organism evidence="2 3">
    <name type="scientific">Stentor coeruleus</name>
    <dbReference type="NCBI Taxonomy" id="5963"/>
    <lineage>
        <taxon>Eukaryota</taxon>
        <taxon>Sar</taxon>
        <taxon>Alveolata</taxon>
        <taxon>Ciliophora</taxon>
        <taxon>Postciliodesmatophora</taxon>
        <taxon>Heterotrichea</taxon>
        <taxon>Heterotrichida</taxon>
        <taxon>Stentoridae</taxon>
        <taxon>Stentor</taxon>
    </lineage>
</organism>
<dbReference type="Gene3D" id="2.60.200.20">
    <property type="match status" value="1"/>
</dbReference>
<proteinExistence type="predicted"/>
<dbReference type="AlphaFoldDB" id="A0A1R2CVQ0"/>
<dbReference type="Pfam" id="PF00498">
    <property type="entry name" value="FHA"/>
    <property type="match status" value="1"/>
</dbReference>
<dbReference type="SUPFAM" id="SSF49879">
    <property type="entry name" value="SMAD/FHA domain"/>
    <property type="match status" value="1"/>
</dbReference>
<dbReference type="EMBL" id="MPUH01000049">
    <property type="protein sequence ID" value="OMJ93082.1"/>
    <property type="molecule type" value="Genomic_DNA"/>
</dbReference>
<reference evidence="2 3" key="1">
    <citation type="submission" date="2016-11" db="EMBL/GenBank/DDBJ databases">
        <title>The macronuclear genome of Stentor coeruleus: a giant cell with tiny introns.</title>
        <authorList>
            <person name="Slabodnick M."/>
            <person name="Ruby J.G."/>
            <person name="Reiff S.B."/>
            <person name="Swart E.C."/>
            <person name="Gosai S."/>
            <person name="Prabakaran S."/>
            <person name="Witkowska E."/>
            <person name="Larue G.E."/>
            <person name="Fisher S."/>
            <person name="Freeman R.M."/>
            <person name="Gunawardena J."/>
            <person name="Chu W."/>
            <person name="Stover N.A."/>
            <person name="Gregory B.D."/>
            <person name="Nowacki M."/>
            <person name="Derisi J."/>
            <person name="Roy S.W."/>
            <person name="Marshall W.F."/>
            <person name="Sood P."/>
        </authorList>
    </citation>
    <scope>NUCLEOTIDE SEQUENCE [LARGE SCALE GENOMIC DNA]</scope>
    <source>
        <strain evidence="2">WM001</strain>
    </source>
</reference>
<dbReference type="Proteomes" id="UP000187209">
    <property type="component" value="Unassembled WGS sequence"/>
</dbReference>